<dbReference type="Pfam" id="PF09709">
    <property type="entry name" value="Cas_Csd1"/>
    <property type="match status" value="1"/>
</dbReference>
<name>A0A2U3APH0_9BACL</name>
<dbReference type="RefSeq" id="WP_109305035.1">
    <property type="nucleotide sequence ID" value="NZ_BJUF01000003.1"/>
</dbReference>
<dbReference type="OrthoDB" id="5389988at2"/>
<dbReference type="EMBL" id="QFVR01000003">
    <property type="protein sequence ID" value="PWI26431.1"/>
    <property type="molecule type" value="Genomic_DNA"/>
</dbReference>
<sequence length="633" mass="73562">MSFWRSLVNTYDYNESLAGEQMTKTFRNGNSKNYMLLPLAHTTQTAQIEVTVTPSGEFYHAEVIEKEITVIPFTEASGSKAGSALKPHMLHDKLMYVAGDFVEYTGEEKKAEAFHLYNQQLKLWVDSRFSTQTVEAIYNYINKAQLIRDLVDKKVLFLEPNGKLMKKWTGHSDDKPAIFKQVVNEQSAAFVRFKVHYPNEVYKNPWLDQQLFKKYTRYYLSLERKSELCFVMGQKLGVTETHPNKLRNSGDMAKLISSNDKDGFTFRGRFKNASEAMSISYLASQKAHNALKWLIDRQGFTIDSRVYLLWGDQQLDLPSPNDELPDLDGLLIEDEIESYSNDHLAQNYHLMLQGISNQKWHTADFEMVHIVELDAATAGRMAVVNYRSLGIEDYMEKIKKWQKRMLWNKTYYNTKEKKWFHSLNTFTLRDIATSAYSPRADKEMVMAAISRLYNCVLAGAQIPSDLVRNLYVRCCMPQAYEKMEYVQLLQVSTVVFADKYNQEAYSMTLQQSNTNRSYLYGRLLAVADVFEERLLKESMNNRPTNALRYMTSFSNKPATVWKTIFTQLQPYFVKASTRTFMGSWTENDTIQKKITEIIEQFAENDFCNKALDEQFIIGYYNQRAFEYAKKGDK</sequence>
<dbReference type="NCBIfam" id="TIGR01863">
    <property type="entry name" value="cas_Csd1"/>
    <property type="match status" value="1"/>
</dbReference>
<dbReference type="AlphaFoldDB" id="A0A2U3APH0"/>
<evidence type="ECO:0000313" key="2">
    <source>
        <dbReference type="Proteomes" id="UP000245938"/>
    </source>
</evidence>
<dbReference type="InterPro" id="IPR010144">
    <property type="entry name" value="CRISPR-assoc_prot_Csd1-typ"/>
</dbReference>
<keyword evidence="2" id="KW-1185">Reference proteome</keyword>
<comment type="caution">
    <text evidence="1">The sequence shown here is derived from an EMBL/GenBank/DDBJ whole genome shotgun (WGS) entry which is preliminary data.</text>
</comment>
<proteinExistence type="predicted"/>
<accession>A0A2U3APH0</accession>
<dbReference type="Proteomes" id="UP000245938">
    <property type="component" value="Unassembled WGS sequence"/>
</dbReference>
<organism evidence="1 2">
    <name type="scientific">Kurthia sibirica</name>
    <dbReference type="NCBI Taxonomy" id="202750"/>
    <lineage>
        <taxon>Bacteria</taxon>
        <taxon>Bacillati</taxon>
        <taxon>Bacillota</taxon>
        <taxon>Bacilli</taxon>
        <taxon>Bacillales</taxon>
        <taxon>Caryophanaceae</taxon>
        <taxon>Kurthia</taxon>
    </lineage>
</organism>
<evidence type="ECO:0000313" key="1">
    <source>
        <dbReference type="EMBL" id="PWI26431.1"/>
    </source>
</evidence>
<reference evidence="1 2" key="1">
    <citation type="submission" date="2018-05" db="EMBL/GenBank/DDBJ databases">
        <title>Kurthia sibirica genome sequence.</title>
        <authorList>
            <person name="Maclea K.S."/>
            <person name="Goen A.E."/>
        </authorList>
    </citation>
    <scope>NUCLEOTIDE SEQUENCE [LARGE SCALE GENOMIC DNA]</scope>
    <source>
        <strain evidence="1 2">ATCC 49154</strain>
    </source>
</reference>
<protein>
    <submittedName>
        <fullName evidence="1">Type I-C CRISPR-associated protein Cas8c/Csd1</fullName>
    </submittedName>
</protein>
<gene>
    <name evidence="1" type="primary">cas8c</name>
    <name evidence="1" type="ORF">DEX24_03615</name>
</gene>